<evidence type="ECO:0000256" key="1">
    <source>
        <dbReference type="ARBA" id="ARBA00004365"/>
    </source>
</evidence>
<keyword evidence="5" id="KW-0964">Secreted</keyword>
<dbReference type="GO" id="GO:0009424">
    <property type="term" value="C:bacterial-type flagellum hook"/>
    <property type="evidence" value="ECO:0007669"/>
    <property type="project" value="InterPro"/>
</dbReference>
<dbReference type="GO" id="GO:0044780">
    <property type="term" value="P:bacterial-type flagellum assembly"/>
    <property type="evidence" value="ECO:0007669"/>
    <property type="project" value="InterPro"/>
</dbReference>
<comment type="similarity">
    <text evidence="3">Belongs to the flagella basal body rod proteins family.</text>
</comment>
<dbReference type="InterPro" id="IPR002371">
    <property type="entry name" value="FlgK"/>
</dbReference>
<feature type="domain" description="Flagellar hook-associated protein FlgK helical" evidence="9">
    <location>
        <begin position="102"/>
        <end position="357"/>
    </location>
</feature>
<dbReference type="RefSeq" id="WP_158585001.1">
    <property type="nucleotide sequence ID" value="NZ_MCIA01000008.1"/>
</dbReference>
<evidence type="ECO:0000259" key="9">
    <source>
        <dbReference type="Pfam" id="PF22638"/>
    </source>
</evidence>
<dbReference type="Proteomes" id="UP000284277">
    <property type="component" value="Unassembled WGS sequence"/>
</dbReference>
<evidence type="ECO:0000313" key="11">
    <source>
        <dbReference type="Proteomes" id="UP000284277"/>
    </source>
</evidence>
<dbReference type="Pfam" id="PF22638">
    <property type="entry name" value="FlgK_D1"/>
    <property type="match status" value="1"/>
</dbReference>
<evidence type="ECO:0000256" key="3">
    <source>
        <dbReference type="ARBA" id="ARBA00009677"/>
    </source>
</evidence>
<evidence type="ECO:0000256" key="6">
    <source>
        <dbReference type="ARBA" id="ARBA00023143"/>
    </source>
</evidence>
<dbReference type="SUPFAM" id="SSF64518">
    <property type="entry name" value="Phase 1 flagellin"/>
    <property type="match status" value="1"/>
</dbReference>
<name>A0A419T5Y0_9FIRM</name>
<dbReference type="Pfam" id="PF06429">
    <property type="entry name" value="Flg_bbr_C"/>
    <property type="match status" value="1"/>
</dbReference>
<dbReference type="OrthoDB" id="9802553at2"/>
<sequence length="670" mass="72677">MTRSTFAGFTTARLAMAASQRSLDVTGQNIANINTVGYTKQQVDLVSLNLRGGDVYSSNPSSKIGYGVETTSVSQIRDPFLDVQYRNQVAKVGTADARQEVLDQLGDVFDETDKDALKTALSELSSSLDKLSANANSSEFDSIVRSRCQVLMNYIHQKNADLKSTRDETISGLEKTTLPKVNSLLSDIGELNDAIYKSQMLGNPALEMMDQRNTKLDELAGYVPISVSYKEVNIADGAKYNYPVVKLNGTNGTTYNLTAGDHGENFASLSIKVEDGTVKINLIPASDFPAYADVSALKTDITDKLREGTLKGTLDMLNKSGELDNPSSDYRGIGYYEKSFDSFVQSFAKTFNKLNINTVPYTGITNAPSKGAPTEMVGDGAKKVEYSYNFENAKGNFLNHEIVNINGQSYTFGDGSGGTIALGNTMEDSLKNLASKIPNTTFDVKGISMAGAWEYKDKKLTWSSTAPLATGQSIGENSIRATASKDIDNLTYSANPLNIKNYDLFKTSDGSSIFTASNIKISDDWMNSSIHIIASHDPKAGTTASDNITLMIKALTDSREFTYEYNYTDYAGNPKSGSTSFYNGSFSQCYSNMENMQGIDSSSNTAILNNHISVLSETSNNKDAVSGVSLDEEGINLMQFQRSFSAAARLMTTLDQALDTLINSTGMVGR</sequence>
<protein>
    <recommendedName>
        <fullName evidence="4">Flagellar hook-associated protein 1</fullName>
    </recommendedName>
</protein>
<dbReference type="PANTHER" id="PTHR30033">
    <property type="entry name" value="FLAGELLAR HOOK-ASSOCIATED PROTEIN 1"/>
    <property type="match status" value="1"/>
</dbReference>
<keyword evidence="6" id="KW-0975">Bacterial flagellum</keyword>
<dbReference type="EMBL" id="MCIA01000008">
    <property type="protein sequence ID" value="RKD32997.1"/>
    <property type="molecule type" value="Genomic_DNA"/>
</dbReference>
<dbReference type="GO" id="GO:0005198">
    <property type="term" value="F:structural molecule activity"/>
    <property type="evidence" value="ECO:0007669"/>
    <property type="project" value="InterPro"/>
</dbReference>
<evidence type="ECO:0000256" key="5">
    <source>
        <dbReference type="ARBA" id="ARBA00022525"/>
    </source>
</evidence>
<reference evidence="10 11" key="1">
    <citation type="submission" date="2016-08" db="EMBL/GenBank/DDBJ databases">
        <title>A new outlook on sporulation: Clostridium algidixylanolyticum.</title>
        <authorList>
            <person name="Poppleton D.I."/>
            <person name="Gribaldo S."/>
        </authorList>
    </citation>
    <scope>NUCLEOTIDE SEQUENCE [LARGE SCALE GENOMIC DNA]</scope>
    <source>
        <strain evidence="10 11">SPL73</strain>
    </source>
</reference>
<dbReference type="InterPro" id="IPR001444">
    <property type="entry name" value="Flag_bb_rod_N"/>
</dbReference>
<dbReference type="PANTHER" id="PTHR30033:SF1">
    <property type="entry name" value="FLAGELLAR HOOK-ASSOCIATED PROTEIN 1"/>
    <property type="match status" value="1"/>
</dbReference>
<evidence type="ECO:0000256" key="4">
    <source>
        <dbReference type="ARBA" id="ARBA00016244"/>
    </source>
</evidence>
<dbReference type="AlphaFoldDB" id="A0A419T5Y0"/>
<dbReference type="Pfam" id="PF00460">
    <property type="entry name" value="Flg_bb_rod"/>
    <property type="match status" value="1"/>
</dbReference>
<gene>
    <name evidence="10" type="ORF">BET01_15390</name>
</gene>
<comment type="subcellular location">
    <subcellularLocation>
        <location evidence="1">Bacterial flagellum</location>
    </subcellularLocation>
    <subcellularLocation>
        <location evidence="2">Secreted</location>
    </subcellularLocation>
</comment>
<evidence type="ECO:0000256" key="2">
    <source>
        <dbReference type="ARBA" id="ARBA00004613"/>
    </source>
</evidence>
<comment type="caution">
    <text evidence="10">The sequence shown here is derived from an EMBL/GenBank/DDBJ whole genome shotgun (WGS) entry which is preliminary data.</text>
</comment>
<feature type="domain" description="Flagellar basal-body/hook protein C-terminal" evidence="8">
    <location>
        <begin position="626"/>
        <end position="663"/>
    </location>
</feature>
<evidence type="ECO:0000259" key="7">
    <source>
        <dbReference type="Pfam" id="PF00460"/>
    </source>
</evidence>
<keyword evidence="11" id="KW-1185">Reference proteome</keyword>
<dbReference type="InterPro" id="IPR010930">
    <property type="entry name" value="Flg_bb/hook_C_dom"/>
</dbReference>
<evidence type="ECO:0000313" key="10">
    <source>
        <dbReference type="EMBL" id="RKD32997.1"/>
    </source>
</evidence>
<evidence type="ECO:0000259" key="8">
    <source>
        <dbReference type="Pfam" id="PF06429"/>
    </source>
</evidence>
<dbReference type="InterPro" id="IPR053927">
    <property type="entry name" value="FlgK_helical"/>
</dbReference>
<feature type="domain" description="Flagellar basal body rod protein N-terminal" evidence="7">
    <location>
        <begin position="11"/>
        <end position="39"/>
    </location>
</feature>
<dbReference type="GO" id="GO:0005576">
    <property type="term" value="C:extracellular region"/>
    <property type="evidence" value="ECO:0007669"/>
    <property type="project" value="UniProtKB-SubCell"/>
</dbReference>
<organism evidence="10 11">
    <name type="scientific">Lacrimispora algidixylanolytica</name>
    <dbReference type="NCBI Taxonomy" id="94868"/>
    <lineage>
        <taxon>Bacteria</taxon>
        <taxon>Bacillati</taxon>
        <taxon>Bacillota</taxon>
        <taxon>Clostridia</taxon>
        <taxon>Lachnospirales</taxon>
        <taxon>Lachnospiraceae</taxon>
        <taxon>Lacrimispora</taxon>
    </lineage>
</organism>
<accession>A0A419T5Y0</accession>
<proteinExistence type="inferred from homology"/>